<name>A0A5B7IAB6_PORTR</name>
<feature type="region of interest" description="Disordered" evidence="1">
    <location>
        <begin position="1"/>
        <end position="45"/>
    </location>
</feature>
<comment type="caution">
    <text evidence="2">The sequence shown here is derived from an EMBL/GenBank/DDBJ whole genome shotgun (WGS) entry which is preliminary data.</text>
</comment>
<reference evidence="2 3" key="1">
    <citation type="submission" date="2019-05" db="EMBL/GenBank/DDBJ databases">
        <title>Another draft genome of Portunus trituberculatus and its Hox gene families provides insights of decapod evolution.</title>
        <authorList>
            <person name="Jeong J.-H."/>
            <person name="Song I."/>
            <person name="Kim S."/>
            <person name="Choi T."/>
            <person name="Kim D."/>
            <person name="Ryu S."/>
            <person name="Kim W."/>
        </authorList>
    </citation>
    <scope>NUCLEOTIDE SEQUENCE [LARGE SCALE GENOMIC DNA]</scope>
    <source>
        <tissue evidence="2">Muscle</tissue>
    </source>
</reference>
<evidence type="ECO:0000256" key="1">
    <source>
        <dbReference type="SAM" id="MobiDB-lite"/>
    </source>
</evidence>
<evidence type="ECO:0000313" key="3">
    <source>
        <dbReference type="Proteomes" id="UP000324222"/>
    </source>
</evidence>
<sequence length="84" mass="9770">MLRPRDDEAHISQGVDRDYRPPLRDHPRESRGAAQGVTPNEIFYRHGSPPLRQKALCGGHHVHVCSENYLCTEDVKLELFNRHW</sequence>
<proteinExistence type="predicted"/>
<dbReference type="Proteomes" id="UP000324222">
    <property type="component" value="Unassembled WGS sequence"/>
</dbReference>
<feature type="compositionally biased region" description="Basic and acidic residues" evidence="1">
    <location>
        <begin position="1"/>
        <end position="31"/>
    </location>
</feature>
<gene>
    <name evidence="2" type="ORF">E2C01_072942</name>
</gene>
<keyword evidence="3" id="KW-1185">Reference proteome</keyword>
<organism evidence="2 3">
    <name type="scientific">Portunus trituberculatus</name>
    <name type="common">Swimming crab</name>
    <name type="synonym">Neptunus trituberculatus</name>
    <dbReference type="NCBI Taxonomy" id="210409"/>
    <lineage>
        <taxon>Eukaryota</taxon>
        <taxon>Metazoa</taxon>
        <taxon>Ecdysozoa</taxon>
        <taxon>Arthropoda</taxon>
        <taxon>Crustacea</taxon>
        <taxon>Multicrustacea</taxon>
        <taxon>Malacostraca</taxon>
        <taxon>Eumalacostraca</taxon>
        <taxon>Eucarida</taxon>
        <taxon>Decapoda</taxon>
        <taxon>Pleocyemata</taxon>
        <taxon>Brachyura</taxon>
        <taxon>Eubrachyura</taxon>
        <taxon>Portunoidea</taxon>
        <taxon>Portunidae</taxon>
        <taxon>Portuninae</taxon>
        <taxon>Portunus</taxon>
    </lineage>
</organism>
<dbReference type="AlphaFoldDB" id="A0A5B7IAB6"/>
<accession>A0A5B7IAB6</accession>
<evidence type="ECO:0000313" key="2">
    <source>
        <dbReference type="EMBL" id="MPC78457.1"/>
    </source>
</evidence>
<protein>
    <submittedName>
        <fullName evidence="2">Uncharacterized protein</fullName>
    </submittedName>
</protein>
<dbReference type="EMBL" id="VSRR010048467">
    <property type="protein sequence ID" value="MPC78457.1"/>
    <property type="molecule type" value="Genomic_DNA"/>
</dbReference>